<dbReference type="Proteomes" id="UP000694844">
    <property type="component" value="Chromosome 2"/>
</dbReference>
<dbReference type="InterPro" id="IPR035979">
    <property type="entry name" value="RBD_domain_sf"/>
</dbReference>
<dbReference type="AlphaFoldDB" id="A0A8B8CS54"/>
<dbReference type="InterPro" id="IPR036388">
    <property type="entry name" value="WH-like_DNA-bd_sf"/>
</dbReference>
<dbReference type="Gene3D" id="3.30.70.330">
    <property type="match status" value="2"/>
</dbReference>
<feature type="region of interest" description="Disordered" evidence="14">
    <location>
        <begin position="446"/>
        <end position="480"/>
    </location>
</feature>
<dbReference type="PROSITE" id="PS50102">
    <property type="entry name" value="RRM"/>
    <property type="match status" value="1"/>
</dbReference>
<comment type="similarity">
    <text evidence="2">Belongs to the LARP7 family.</text>
</comment>
<evidence type="ECO:0000256" key="1">
    <source>
        <dbReference type="ARBA" id="ARBA00004642"/>
    </source>
</evidence>
<dbReference type="PROSITE" id="PS51939">
    <property type="entry name" value="XRRM"/>
    <property type="match status" value="1"/>
</dbReference>
<keyword evidence="8" id="KW-0805">Transcription regulation</keyword>
<evidence type="ECO:0000256" key="9">
    <source>
        <dbReference type="ARBA" id="ARBA00023163"/>
    </source>
</evidence>
<evidence type="ECO:0000256" key="11">
    <source>
        <dbReference type="ARBA" id="ARBA00023242"/>
    </source>
</evidence>
<feature type="region of interest" description="Disordered" evidence="14">
    <location>
        <begin position="562"/>
        <end position="600"/>
    </location>
</feature>
<evidence type="ECO:0000313" key="19">
    <source>
        <dbReference type="RefSeq" id="XP_022317266.1"/>
    </source>
</evidence>
<evidence type="ECO:0000256" key="6">
    <source>
        <dbReference type="ARBA" id="ARBA00022871"/>
    </source>
</evidence>
<evidence type="ECO:0000256" key="12">
    <source>
        <dbReference type="ARBA" id="ARBA00029640"/>
    </source>
</evidence>
<dbReference type="GO" id="GO:0003723">
    <property type="term" value="F:RNA binding"/>
    <property type="evidence" value="ECO:0007669"/>
    <property type="project" value="UniProtKB-UniRule"/>
</dbReference>
<dbReference type="InterPro" id="IPR014886">
    <property type="entry name" value="La_xRRM"/>
</dbReference>
<keyword evidence="7 13" id="KW-0694">RNA-binding</keyword>
<dbReference type="PROSITE" id="PS50961">
    <property type="entry name" value="HTH_LA"/>
    <property type="match status" value="1"/>
</dbReference>
<evidence type="ECO:0000256" key="3">
    <source>
        <dbReference type="ARBA" id="ARBA00015867"/>
    </source>
</evidence>
<name>A0A8B8CS54_CRAVI</name>
<organism evidence="18 19">
    <name type="scientific">Crassostrea virginica</name>
    <name type="common">Eastern oyster</name>
    <dbReference type="NCBI Taxonomy" id="6565"/>
    <lineage>
        <taxon>Eukaryota</taxon>
        <taxon>Metazoa</taxon>
        <taxon>Spiralia</taxon>
        <taxon>Lophotrochozoa</taxon>
        <taxon>Mollusca</taxon>
        <taxon>Bivalvia</taxon>
        <taxon>Autobranchia</taxon>
        <taxon>Pteriomorphia</taxon>
        <taxon>Ostreida</taxon>
        <taxon>Ostreoidea</taxon>
        <taxon>Ostreidae</taxon>
        <taxon>Crassostrea</taxon>
    </lineage>
</organism>
<dbReference type="InterPro" id="IPR002344">
    <property type="entry name" value="Lupus_La"/>
</dbReference>
<dbReference type="InterPro" id="IPR000504">
    <property type="entry name" value="RRM_dom"/>
</dbReference>
<keyword evidence="5" id="KW-0221">Differentiation</keyword>
<evidence type="ECO:0000256" key="14">
    <source>
        <dbReference type="SAM" id="MobiDB-lite"/>
    </source>
</evidence>
<dbReference type="PRINTS" id="PR00302">
    <property type="entry name" value="LUPUSLA"/>
</dbReference>
<dbReference type="PANTHER" id="PTHR22792:SF62">
    <property type="entry name" value="LA-RELATED PROTEIN 7"/>
    <property type="match status" value="1"/>
</dbReference>
<dbReference type="CDD" id="cd12290">
    <property type="entry name" value="RRM1_LARP7"/>
    <property type="match status" value="1"/>
</dbReference>
<dbReference type="OrthoDB" id="439993at2759"/>
<keyword evidence="9" id="KW-0804">Transcription</keyword>
<evidence type="ECO:0000256" key="5">
    <source>
        <dbReference type="ARBA" id="ARBA00022782"/>
    </source>
</evidence>
<evidence type="ECO:0000259" key="15">
    <source>
        <dbReference type="PROSITE" id="PS50102"/>
    </source>
</evidence>
<dbReference type="Pfam" id="PF05383">
    <property type="entry name" value="La"/>
    <property type="match status" value="1"/>
</dbReference>
<dbReference type="SUPFAM" id="SSF54928">
    <property type="entry name" value="RNA-binding domain, RBD"/>
    <property type="match status" value="1"/>
</dbReference>
<evidence type="ECO:0000259" key="17">
    <source>
        <dbReference type="PROSITE" id="PS51939"/>
    </source>
</evidence>
<keyword evidence="4" id="KW-0507">mRNA processing</keyword>
<gene>
    <name evidence="19" type="primary">LOC111120664</name>
</gene>
<dbReference type="InterPro" id="IPR036390">
    <property type="entry name" value="WH_DNA-bd_sf"/>
</dbReference>
<dbReference type="GO" id="GO:1990904">
    <property type="term" value="C:ribonucleoprotein complex"/>
    <property type="evidence" value="ECO:0007669"/>
    <property type="project" value="UniProtKB-UniRule"/>
</dbReference>
<feature type="compositionally biased region" description="Basic and acidic residues" evidence="14">
    <location>
        <begin position="452"/>
        <end position="474"/>
    </location>
</feature>
<keyword evidence="18" id="KW-1185">Reference proteome</keyword>
<dbReference type="GO" id="GO:0006397">
    <property type="term" value="P:mRNA processing"/>
    <property type="evidence" value="ECO:0007669"/>
    <property type="project" value="UniProtKB-KW"/>
</dbReference>
<feature type="compositionally biased region" description="Low complexity" evidence="14">
    <location>
        <begin position="303"/>
        <end position="320"/>
    </location>
</feature>
<dbReference type="SMART" id="SM00715">
    <property type="entry name" value="LA"/>
    <property type="match status" value="1"/>
</dbReference>
<evidence type="ECO:0000259" key="16">
    <source>
        <dbReference type="PROSITE" id="PS50961"/>
    </source>
</evidence>
<dbReference type="CDD" id="cd07323">
    <property type="entry name" value="LAM"/>
    <property type="match status" value="1"/>
</dbReference>
<keyword evidence="10" id="KW-0508">mRNA splicing</keyword>
<dbReference type="Pfam" id="PF08777">
    <property type="entry name" value="RRM_3"/>
    <property type="match status" value="1"/>
</dbReference>
<sequence>MEVEEKPKKHGTSKRKRMKAVQAKIREQMEFYFSDSNLAKDRFMKNMINSSENGYLDIETFLNFKRISNLTTDVTQIRKALSHSDFFELNDDKTKVRRKTPIQELKDLDEKTVYVECLPKTADHQWLRKLFTPCGNITYISLPKFKTTGDKKGFAFIEFDTTEAAGRACQELNNPPVRAGERTSPGMFPRFNKQLVTMQRKLEVMGKRSNCPREKLPDATKLRRGKRQRSKASESSTDLSDVSPKKRGSAPSTESLEGQGDSAGSGRRKRRRRESEGEVTPSGESEDRSSSVRKGKKRKNKSMSDTSASESDVSKSSDVSGCEVDKKRKISQENLEVKTSGDDQNTKGESSDQESNKCDPSRRKRRGEGEGGNDSSPTKLPKMNSDGQNEETSKGTPKKKKEKKRKRKKKHKEKGLPELRVIPKLEWLHLKKEYLNLQKESMKNLKQSLKQMKMEDSSEQNKEAKHEDMTEKPVVELPGTVVRLSSSSPVFRKQLKTDLGPETQVAYVDVLEGEKEGFVRFKDADSATRTVGHSWPHYQFTLLTGEDEESYWNKLKADKMKKYENKQKRGKRGQQKLVDRAQKRNKENMDRVHIRFGEDE</sequence>
<proteinExistence type="inferred from homology"/>
<dbReference type="GO" id="GO:0005654">
    <property type="term" value="C:nucleoplasm"/>
    <property type="evidence" value="ECO:0007669"/>
    <property type="project" value="UniProtKB-SubCell"/>
</dbReference>
<feature type="domain" description="RRM" evidence="15">
    <location>
        <begin position="111"/>
        <end position="182"/>
    </location>
</feature>
<comment type="subcellular location">
    <subcellularLocation>
        <location evidence="1">Nucleus</location>
        <location evidence="1">Nucleoplasm</location>
    </subcellularLocation>
</comment>
<accession>A0A8B8CS54</accession>
<evidence type="ECO:0000256" key="7">
    <source>
        <dbReference type="ARBA" id="ARBA00022884"/>
    </source>
</evidence>
<feature type="domain" description="HTH La-type RNA-binding" evidence="16">
    <location>
        <begin position="15"/>
        <end position="107"/>
    </location>
</feature>
<dbReference type="RefSeq" id="XP_022317266.1">
    <property type="nucleotide sequence ID" value="XM_022461558.1"/>
</dbReference>
<dbReference type="InterPro" id="IPR045180">
    <property type="entry name" value="La_dom_prot"/>
</dbReference>
<dbReference type="GO" id="GO:0030154">
    <property type="term" value="P:cell differentiation"/>
    <property type="evidence" value="ECO:0007669"/>
    <property type="project" value="UniProtKB-KW"/>
</dbReference>
<evidence type="ECO:0000256" key="4">
    <source>
        <dbReference type="ARBA" id="ARBA00022664"/>
    </source>
</evidence>
<reference evidence="19" key="1">
    <citation type="submission" date="2025-08" db="UniProtKB">
        <authorList>
            <consortium name="RefSeq"/>
        </authorList>
    </citation>
    <scope>IDENTIFICATION</scope>
    <source>
        <tissue evidence="19">Whole sample</tissue>
    </source>
</reference>
<evidence type="ECO:0000256" key="2">
    <source>
        <dbReference type="ARBA" id="ARBA00008680"/>
    </source>
</evidence>
<evidence type="ECO:0000256" key="10">
    <source>
        <dbReference type="ARBA" id="ARBA00023187"/>
    </source>
</evidence>
<feature type="region of interest" description="Disordered" evidence="14">
    <location>
        <begin position="203"/>
        <end position="418"/>
    </location>
</feature>
<dbReference type="SMART" id="SM00360">
    <property type="entry name" value="RRM"/>
    <property type="match status" value="1"/>
</dbReference>
<keyword evidence="11" id="KW-0539">Nucleus</keyword>
<evidence type="ECO:0000256" key="13">
    <source>
        <dbReference type="PROSITE-ProRule" id="PRU00332"/>
    </source>
</evidence>
<dbReference type="GO" id="GO:0007283">
    <property type="term" value="P:spermatogenesis"/>
    <property type="evidence" value="ECO:0007669"/>
    <property type="project" value="UniProtKB-KW"/>
</dbReference>
<dbReference type="SUPFAM" id="SSF46785">
    <property type="entry name" value="Winged helix' DNA-binding domain"/>
    <property type="match status" value="1"/>
</dbReference>
<dbReference type="KEGG" id="cvn:111120664"/>
<dbReference type="InterPro" id="IPR006630">
    <property type="entry name" value="La_HTH"/>
</dbReference>
<feature type="compositionally biased region" description="Basic and acidic residues" evidence="14">
    <location>
        <begin position="577"/>
        <end position="600"/>
    </location>
</feature>
<protein>
    <recommendedName>
        <fullName evidence="3">La-related protein 7</fullName>
    </recommendedName>
    <alternativeName>
        <fullName evidence="12">La ribonucleoprotein domain family member 7</fullName>
    </alternativeName>
</protein>
<dbReference type="Pfam" id="PF00076">
    <property type="entry name" value="RRM_1"/>
    <property type="match status" value="1"/>
</dbReference>
<dbReference type="Gene3D" id="1.10.10.10">
    <property type="entry name" value="Winged helix-like DNA-binding domain superfamily/Winged helix DNA-binding domain"/>
    <property type="match status" value="1"/>
</dbReference>
<dbReference type="GeneID" id="111120664"/>
<feature type="domain" description="XRRM" evidence="17">
    <location>
        <begin position="468"/>
        <end position="583"/>
    </location>
</feature>
<dbReference type="GO" id="GO:0008380">
    <property type="term" value="P:RNA splicing"/>
    <property type="evidence" value="ECO:0007669"/>
    <property type="project" value="UniProtKB-KW"/>
</dbReference>
<feature type="compositionally biased region" description="Basic and acidic residues" evidence="14">
    <location>
        <begin position="335"/>
        <end position="361"/>
    </location>
</feature>
<keyword evidence="6" id="KW-0744">Spermatogenesis</keyword>
<evidence type="ECO:0000313" key="18">
    <source>
        <dbReference type="Proteomes" id="UP000694844"/>
    </source>
</evidence>
<feature type="compositionally biased region" description="Basic residues" evidence="14">
    <location>
        <begin position="396"/>
        <end position="413"/>
    </location>
</feature>
<dbReference type="InterPro" id="IPR012677">
    <property type="entry name" value="Nucleotide-bd_a/b_plait_sf"/>
</dbReference>
<feature type="compositionally biased region" description="Basic residues" evidence="14">
    <location>
        <begin position="291"/>
        <end position="301"/>
    </location>
</feature>
<evidence type="ECO:0000256" key="8">
    <source>
        <dbReference type="ARBA" id="ARBA00023015"/>
    </source>
</evidence>
<dbReference type="InterPro" id="IPR034887">
    <property type="entry name" value="LARP7_RRM1"/>
</dbReference>
<dbReference type="PANTHER" id="PTHR22792">
    <property type="entry name" value="LUPUS LA PROTEIN-RELATED"/>
    <property type="match status" value="1"/>
</dbReference>
<feature type="compositionally biased region" description="Basic and acidic residues" evidence="14">
    <location>
        <begin position="203"/>
        <end position="221"/>
    </location>
</feature>